<dbReference type="GO" id="GO:0005829">
    <property type="term" value="C:cytosol"/>
    <property type="evidence" value="ECO:0007669"/>
    <property type="project" value="TreeGrafter"/>
</dbReference>
<comment type="caution">
    <text evidence="6">The sequence shown here is derived from an EMBL/GenBank/DDBJ whole genome shotgun (WGS) entry which is preliminary data.</text>
</comment>
<dbReference type="PANTHER" id="PTHR48111">
    <property type="entry name" value="REGULATOR OF RPOS"/>
    <property type="match status" value="1"/>
</dbReference>
<dbReference type="InterPro" id="IPR001867">
    <property type="entry name" value="OmpR/PhoB-type_DNA-bd"/>
</dbReference>
<feature type="modified residue" description="4-aspartylphosphate" evidence="2">
    <location>
        <position position="27"/>
    </location>
</feature>
<dbReference type="SMART" id="SM00448">
    <property type="entry name" value="REC"/>
    <property type="match status" value="1"/>
</dbReference>
<dbReference type="EMBL" id="VBOS01000220">
    <property type="protein sequence ID" value="TMQ55337.1"/>
    <property type="molecule type" value="Genomic_DNA"/>
</dbReference>
<protein>
    <submittedName>
        <fullName evidence="6">Response regulator transcription factor</fullName>
    </submittedName>
</protein>
<dbReference type="InterPro" id="IPR039420">
    <property type="entry name" value="WalR-like"/>
</dbReference>
<dbReference type="GO" id="GO:0000976">
    <property type="term" value="F:transcription cis-regulatory region binding"/>
    <property type="evidence" value="ECO:0007669"/>
    <property type="project" value="TreeGrafter"/>
</dbReference>
<sequence length="200" mass="22020">MTVTMAARLSTGIKQATAAGFDAIVLDLMLPDGDGLDLCRQLRAEGNTTPILCLTARADVSERVRGLDAGADDYLRKPFAIAELRARIRALARRRGQAPPTLLAAGWVRIDFAARRLDRRGHEIPLTGREWSVLEALAARAGRIVSRTELLESIWHDSSPASSDSFDVILSRLRRKLGTREEGCAIRTVRGEGFVFELRV</sequence>
<dbReference type="Proteomes" id="UP000317716">
    <property type="component" value="Unassembled WGS sequence"/>
</dbReference>
<dbReference type="SMART" id="SM00862">
    <property type="entry name" value="Trans_reg_C"/>
    <property type="match status" value="1"/>
</dbReference>
<accession>A0A538SVB9</accession>
<evidence type="ECO:0000259" key="5">
    <source>
        <dbReference type="PROSITE" id="PS51755"/>
    </source>
</evidence>
<dbReference type="CDD" id="cd17574">
    <property type="entry name" value="REC_OmpR"/>
    <property type="match status" value="1"/>
</dbReference>
<dbReference type="Pfam" id="PF00486">
    <property type="entry name" value="Trans_reg_C"/>
    <property type="match status" value="1"/>
</dbReference>
<dbReference type="InterPro" id="IPR011006">
    <property type="entry name" value="CheY-like_superfamily"/>
</dbReference>
<feature type="domain" description="OmpR/PhoB-type" evidence="5">
    <location>
        <begin position="99"/>
        <end position="198"/>
    </location>
</feature>
<dbReference type="GO" id="GO:0006355">
    <property type="term" value="P:regulation of DNA-templated transcription"/>
    <property type="evidence" value="ECO:0007669"/>
    <property type="project" value="InterPro"/>
</dbReference>
<dbReference type="AlphaFoldDB" id="A0A538SVB9"/>
<dbReference type="SUPFAM" id="SSF52172">
    <property type="entry name" value="CheY-like"/>
    <property type="match status" value="1"/>
</dbReference>
<feature type="DNA-binding region" description="OmpR/PhoB-type" evidence="3">
    <location>
        <begin position="99"/>
        <end position="198"/>
    </location>
</feature>
<feature type="domain" description="Response regulatory" evidence="4">
    <location>
        <begin position="1"/>
        <end position="92"/>
    </location>
</feature>
<dbReference type="GO" id="GO:0000156">
    <property type="term" value="F:phosphorelay response regulator activity"/>
    <property type="evidence" value="ECO:0007669"/>
    <property type="project" value="TreeGrafter"/>
</dbReference>
<dbReference type="Gene3D" id="6.10.250.690">
    <property type="match status" value="1"/>
</dbReference>
<proteinExistence type="predicted"/>
<evidence type="ECO:0000256" key="3">
    <source>
        <dbReference type="PROSITE-ProRule" id="PRU01091"/>
    </source>
</evidence>
<dbReference type="InterPro" id="IPR001789">
    <property type="entry name" value="Sig_transdc_resp-reg_receiver"/>
</dbReference>
<evidence type="ECO:0000313" key="6">
    <source>
        <dbReference type="EMBL" id="TMQ55337.1"/>
    </source>
</evidence>
<dbReference type="InterPro" id="IPR036388">
    <property type="entry name" value="WH-like_DNA-bd_sf"/>
</dbReference>
<evidence type="ECO:0000313" key="7">
    <source>
        <dbReference type="Proteomes" id="UP000317716"/>
    </source>
</evidence>
<dbReference type="PANTHER" id="PTHR48111:SF36">
    <property type="entry name" value="TRANSCRIPTIONAL REGULATORY PROTEIN CUTR"/>
    <property type="match status" value="1"/>
</dbReference>
<organism evidence="6 7">
    <name type="scientific">Eiseniibacteriota bacterium</name>
    <dbReference type="NCBI Taxonomy" id="2212470"/>
    <lineage>
        <taxon>Bacteria</taxon>
        <taxon>Candidatus Eiseniibacteriota</taxon>
    </lineage>
</organism>
<evidence type="ECO:0000256" key="1">
    <source>
        <dbReference type="ARBA" id="ARBA00023125"/>
    </source>
</evidence>
<gene>
    <name evidence="6" type="ORF">E6K72_06505</name>
</gene>
<reference evidence="6 7" key="1">
    <citation type="journal article" date="2019" name="Nat. Microbiol.">
        <title>Mediterranean grassland soil C-N compound turnover is dependent on rainfall and depth, and is mediated by genomically divergent microorganisms.</title>
        <authorList>
            <person name="Diamond S."/>
            <person name="Andeer P.F."/>
            <person name="Li Z."/>
            <person name="Crits-Christoph A."/>
            <person name="Burstein D."/>
            <person name="Anantharaman K."/>
            <person name="Lane K.R."/>
            <person name="Thomas B.C."/>
            <person name="Pan C."/>
            <person name="Northen T.R."/>
            <person name="Banfield J.F."/>
        </authorList>
    </citation>
    <scope>NUCLEOTIDE SEQUENCE [LARGE SCALE GENOMIC DNA]</scope>
    <source>
        <strain evidence="6">WS_2</strain>
    </source>
</reference>
<dbReference type="Pfam" id="PF00072">
    <property type="entry name" value="Response_reg"/>
    <property type="match status" value="1"/>
</dbReference>
<dbReference type="Gene3D" id="3.40.50.2300">
    <property type="match status" value="1"/>
</dbReference>
<evidence type="ECO:0000256" key="2">
    <source>
        <dbReference type="PROSITE-ProRule" id="PRU00169"/>
    </source>
</evidence>
<dbReference type="CDD" id="cd00383">
    <property type="entry name" value="trans_reg_C"/>
    <property type="match status" value="1"/>
</dbReference>
<dbReference type="Gene3D" id="1.10.10.10">
    <property type="entry name" value="Winged helix-like DNA-binding domain superfamily/Winged helix DNA-binding domain"/>
    <property type="match status" value="1"/>
</dbReference>
<evidence type="ECO:0000259" key="4">
    <source>
        <dbReference type="PROSITE" id="PS50110"/>
    </source>
</evidence>
<dbReference type="GO" id="GO:0032993">
    <property type="term" value="C:protein-DNA complex"/>
    <property type="evidence" value="ECO:0007669"/>
    <property type="project" value="TreeGrafter"/>
</dbReference>
<dbReference type="PROSITE" id="PS50110">
    <property type="entry name" value="RESPONSE_REGULATORY"/>
    <property type="match status" value="1"/>
</dbReference>
<dbReference type="PROSITE" id="PS51755">
    <property type="entry name" value="OMPR_PHOB"/>
    <property type="match status" value="1"/>
</dbReference>
<keyword evidence="1 3" id="KW-0238">DNA-binding</keyword>
<keyword evidence="2" id="KW-0597">Phosphoprotein</keyword>
<name>A0A538SVB9_UNCEI</name>